<proteinExistence type="inferred from homology"/>
<keyword evidence="2 7" id="KW-0040">ANK repeat</keyword>
<feature type="repeat" description="ANK" evidence="7">
    <location>
        <begin position="218"/>
        <end position="250"/>
    </location>
</feature>
<name>A0A8C4SR53_ERPCA</name>
<reference evidence="9" key="3">
    <citation type="submission" date="2025-09" db="UniProtKB">
        <authorList>
            <consortium name="Ensembl"/>
        </authorList>
    </citation>
    <scope>IDENTIFICATION</scope>
</reference>
<keyword evidence="1" id="KW-0677">Repeat</keyword>
<dbReference type="PROSITE" id="PS50088">
    <property type="entry name" value="ANK_REPEAT"/>
    <property type="match status" value="3"/>
</dbReference>
<dbReference type="InterPro" id="IPR051070">
    <property type="entry name" value="NF-kappa-B_inhibitor"/>
</dbReference>
<evidence type="ECO:0000256" key="3">
    <source>
        <dbReference type="ARBA" id="ARBA00038439"/>
    </source>
</evidence>
<reference evidence="9" key="1">
    <citation type="submission" date="2021-06" db="EMBL/GenBank/DDBJ databases">
        <authorList>
            <consortium name="Wellcome Sanger Institute Data Sharing"/>
        </authorList>
    </citation>
    <scope>NUCLEOTIDE SEQUENCE [LARGE SCALE GENOMIC DNA]</scope>
</reference>
<comment type="function">
    <text evidence="6">Inhibits the activity of dimeric NF-kappa-B/REL complexes by trapping REL (RELA/p65 and NFKB1/p50) dimers in the cytoplasm by masking their nuclear localization signals. On cellular stimulation by immune and pro-inflammatory responses, becomes phosphorylated promoting ubiquitination and degradation, enabling the dimeric RELA to translocate to the nucleus and activate transcription.</text>
</comment>
<dbReference type="AlphaFoldDB" id="A0A8C4SR53"/>
<feature type="region of interest" description="Disordered" evidence="8">
    <location>
        <begin position="1"/>
        <end position="26"/>
    </location>
</feature>
<dbReference type="PANTHER" id="PTHR46680">
    <property type="entry name" value="NF-KAPPA-B INHIBITOR ALPHA"/>
    <property type="match status" value="1"/>
</dbReference>
<dbReference type="SMART" id="SM00248">
    <property type="entry name" value="ANK"/>
    <property type="match status" value="5"/>
</dbReference>
<evidence type="ECO:0000256" key="4">
    <source>
        <dbReference type="ARBA" id="ARBA00041123"/>
    </source>
</evidence>
<dbReference type="PRINTS" id="PR01415">
    <property type="entry name" value="ANKYRIN"/>
</dbReference>
<feature type="repeat" description="ANK" evidence="7">
    <location>
        <begin position="184"/>
        <end position="216"/>
    </location>
</feature>
<evidence type="ECO:0000256" key="2">
    <source>
        <dbReference type="ARBA" id="ARBA00023043"/>
    </source>
</evidence>
<dbReference type="Pfam" id="PF00023">
    <property type="entry name" value="Ank"/>
    <property type="match status" value="1"/>
</dbReference>
<dbReference type="GO" id="GO:0005829">
    <property type="term" value="C:cytosol"/>
    <property type="evidence" value="ECO:0007669"/>
    <property type="project" value="TreeGrafter"/>
</dbReference>
<dbReference type="Proteomes" id="UP000694620">
    <property type="component" value="Chromosome 16"/>
</dbReference>
<sequence length="314" mass="35101">MAGFAAMNSNQRDYFMAEERDLKPGKQMNYAEDRLDSGLDSLKEDEYQKILSEMEDMTMEPHRERPSEPWKTQITEDGDTLLHLAVIHEEKGCALQIIERLRADPYLNIQNNQRQTPLHLAVITDQAEIVASLLKAGCDPLLVDHSGNTALHIACSKGSQNCFGALTQFSGKHLSSLISAVNYNGHTSLHLATLFGFLHLVEDLVKLGADVNAQEQCNGRTSLHLAVDMQNYQLVSLLISNGANVNSVTYGGYSPYHLTHGRQNQDIQQLLFQLTRPDLRDLTSDSEDSDDSELEEESYSESDEMYDDIHLAGC</sequence>
<evidence type="ECO:0000256" key="5">
    <source>
        <dbReference type="ARBA" id="ARBA00041987"/>
    </source>
</evidence>
<feature type="repeat" description="ANK" evidence="7">
    <location>
        <begin position="113"/>
        <end position="145"/>
    </location>
</feature>
<protein>
    <recommendedName>
        <fullName evidence="4">NF-kappa-B inhibitor alpha</fullName>
    </recommendedName>
    <alternativeName>
        <fullName evidence="5">I-kappa-B-alpha</fullName>
    </alternativeName>
</protein>
<dbReference type="GO" id="GO:0071356">
    <property type="term" value="P:cellular response to tumor necrosis factor"/>
    <property type="evidence" value="ECO:0007669"/>
    <property type="project" value="TreeGrafter"/>
</dbReference>
<dbReference type="OrthoDB" id="20727at2759"/>
<organism evidence="9 10">
    <name type="scientific">Erpetoichthys calabaricus</name>
    <name type="common">Rope fish</name>
    <name type="synonym">Calamoichthys calabaricus</name>
    <dbReference type="NCBI Taxonomy" id="27687"/>
    <lineage>
        <taxon>Eukaryota</taxon>
        <taxon>Metazoa</taxon>
        <taxon>Chordata</taxon>
        <taxon>Craniata</taxon>
        <taxon>Vertebrata</taxon>
        <taxon>Euteleostomi</taxon>
        <taxon>Actinopterygii</taxon>
        <taxon>Polypteriformes</taxon>
        <taxon>Polypteridae</taxon>
        <taxon>Erpetoichthys</taxon>
    </lineage>
</organism>
<feature type="compositionally biased region" description="Basic and acidic residues" evidence="8">
    <location>
        <begin position="15"/>
        <end position="24"/>
    </location>
</feature>
<evidence type="ECO:0000313" key="9">
    <source>
        <dbReference type="Ensembl" id="ENSECRP00000020815.1"/>
    </source>
</evidence>
<dbReference type="Pfam" id="PF12796">
    <property type="entry name" value="Ank_2"/>
    <property type="match status" value="1"/>
</dbReference>
<evidence type="ECO:0000256" key="1">
    <source>
        <dbReference type="ARBA" id="ARBA00022737"/>
    </source>
</evidence>
<dbReference type="PANTHER" id="PTHR46680:SF1">
    <property type="entry name" value="NF-KAPPA-B INHIBITOR ALPHA"/>
    <property type="match status" value="1"/>
</dbReference>
<reference evidence="9" key="2">
    <citation type="submission" date="2025-08" db="UniProtKB">
        <authorList>
            <consortium name="Ensembl"/>
        </authorList>
    </citation>
    <scope>IDENTIFICATION</scope>
</reference>
<feature type="region of interest" description="Disordered" evidence="8">
    <location>
        <begin position="281"/>
        <end position="306"/>
    </location>
</feature>
<evidence type="ECO:0000256" key="8">
    <source>
        <dbReference type="SAM" id="MobiDB-lite"/>
    </source>
</evidence>
<accession>A0A8C4SR53</accession>
<dbReference type="RefSeq" id="XP_028677290.1">
    <property type="nucleotide sequence ID" value="XM_028821457.2"/>
</dbReference>
<evidence type="ECO:0000256" key="7">
    <source>
        <dbReference type="PROSITE-ProRule" id="PRU00023"/>
    </source>
</evidence>
<dbReference type="InterPro" id="IPR002110">
    <property type="entry name" value="Ankyrin_rpt"/>
</dbReference>
<dbReference type="GeneTree" id="ENSGT00940000163080"/>
<dbReference type="GO" id="GO:0034142">
    <property type="term" value="P:toll-like receptor 4 signaling pathway"/>
    <property type="evidence" value="ECO:0007669"/>
    <property type="project" value="TreeGrafter"/>
</dbReference>
<evidence type="ECO:0000313" key="10">
    <source>
        <dbReference type="Proteomes" id="UP000694620"/>
    </source>
</evidence>
<dbReference type="PROSITE" id="PS50297">
    <property type="entry name" value="ANK_REP_REGION"/>
    <property type="match status" value="3"/>
</dbReference>
<dbReference type="GO" id="GO:0051059">
    <property type="term" value="F:NF-kappaB binding"/>
    <property type="evidence" value="ECO:0007669"/>
    <property type="project" value="TreeGrafter"/>
</dbReference>
<comment type="similarity">
    <text evidence="3">Belongs to the NF-kappa-B inhibitor family.</text>
</comment>
<dbReference type="Ensembl" id="ENSECRT00000021267.1">
    <property type="protein sequence ID" value="ENSECRP00000020815.1"/>
    <property type="gene ID" value="ENSECRG00000014005.1"/>
</dbReference>
<dbReference type="InterPro" id="IPR036770">
    <property type="entry name" value="Ankyrin_rpt-contain_sf"/>
</dbReference>
<gene>
    <name evidence="9" type="primary">nfkbiab</name>
</gene>
<dbReference type="Gene3D" id="1.25.40.20">
    <property type="entry name" value="Ankyrin repeat-containing domain"/>
    <property type="match status" value="1"/>
</dbReference>
<evidence type="ECO:0000256" key="6">
    <source>
        <dbReference type="ARBA" id="ARBA00045368"/>
    </source>
</evidence>
<dbReference type="SUPFAM" id="SSF48403">
    <property type="entry name" value="Ankyrin repeat"/>
    <property type="match status" value="1"/>
</dbReference>
<keyword evidence="10" id="KW-1185">Reference proteome</keyword>
<feature type="compositionally biased region" description="Acidic residues" evidence="8">
    <location>
        <begin position="284"/>
        <end position="306"/>
    </location>
</feature>
<dbReference type="GeneID" id="114666553"/>